<reference evidence="4" key="1">
    <citation type="journal article" date="2020" name="Cell">
        <title>Large-Scale Comparative Analyses of Tick Genomes Elucidate Their Genetic Diversity and Vector Capacities.</title>
        <authorList>
            <consortium name="Tick Genome and Microbiome Consortium (TIGMIC)"/>
            <person name="Jia N."/>
            <person name="Wang J."/>
            <person name="Shi W."/>
            <person name="Du L."/>
            <person name="Sun Y."/>
            <person name="Zhan W."/>
            <person name="Jiang J.F."/>
            <person name="Wang Q."/>
            <person name="Zhang B."/>
            <person name="Ji P."/>
            <person name="Bell-Sakyi L."/>
            <person name="Cui X.M."/>
            <person name="Yuan T.T."/>
            <person name="Jiang B.G."/>
            <person name="Yang W.F."/>
            <person name="Lam T.T."/>
            <person name="Chang Q.C."/>
            <person name="Ding S.J."/>
            <person name="Wang X.J."/>
            <person name="Zhu J.G."/>
            <person name="Ruan X.D."/>
            <person name="Zhao L."/>
            <person name="Wei J.T."/>
            <person name="Ye R.Z."/>
            <person name="Que T.C."/>
            <person name="Du C.H."/>
            <person name="Zhou Y.H."/>
            <person name="Cheng J.X."/>
            <person name="Dai P.F."/>
            <person name="Guo W.B."/>
            <person name="Han X.H."/>
            <person name="Huang E.J."/>
            <person name="Li L.F."/>
            <person name="Wei W."/>
            <person name="Gao Y.C."/>
            <person name="Liu J.Z."/>
            <person name="Shao H.Z."/>
            <person name="Wang X."/>
            <person name="Wang C.C."/>
            <person name="Yang T.C."/>
            <person name="Huo Q.B."/>
            <person name="Li W."/>
            <person name="Chen H.Y."/>
            <person name="Chen S.E."/>
            <person name="Zhou L.G."/>
            <person name="Ni X.B."/>
            <person name="Tian J.H."/>
            <person name="Sheng Y."/>
            <person name="Liu T."/>
            <person name="Pan Y.S."/>
            <person name="Xia L.Y."/>
            <person name="Li J."/>
            <person name="Zhao F."/>
            <person name="Cao W.C."/>
        </authorList>
    </citation>
    <scope>NUCLEOTIDE SEQUENCE</scope>
    <source>
        <strain evidence="4">Rsan-2018</strain>
    </source>
</reference>
<proteinExistence type="predicted"/>
<dbReference type="GO" id="GO:0035099">
    <property type="term" value="P:hemocyte migration"/>
    <property type="evidence" value="ECO:0007669"/>
    <property type="project" value="UniProtKB-ARBA"/>
</dbReference>
<dbReference type="GO" id="GO:0022412">
    <property type="term" value="P:cellular process involved in reproduction in multicellular organism"/>
    <property type="evidence" value="ECO:0007669"/>
    <property type="project" value="UniProtKB-ARBA"/>
</dbReference>
<keyword evidence="1" id="KW-0547">Nucleotide-binding</keyword>
<dbReference type="GO" id="GO:0001667">
    <property type="term" value="P:ameboidal-type cell migration"/>
    <property type="evidence" value="ECO:0007669"/>
    <property type="project" value="UniProtKB-ARBA"/>
</dbReference>
<gene>
    <name evidence="4" type="ORF">HPB52_014828</name>
</gene>
<accession>A0A9D4TAH1</accession>
<name>A0A9D4TAH1_RHISA</name>
<dbReference type="Pfam" id="PF00071">
    <property type="entry name" value="Ras"/>
    <property type="match status" value="1"/>
</dbReference>
<keyword evidence="5" id="KW-1185">Reference proteome</keyword>
<evidence type="ECO:0000313" key="5">
    <source>
        <dbReference type="Proteomes" id="UP000821837"/>
    </source>
</evidence>
<dbReference type="SMART" id="SM00174">
    <property type="entry name" value="RHO"/>
    <property type="match status" value="1"/>
</dbReference>
<dbReference type="InterPro" id="IPR003578">
    <property type="entry name" value="Small_GTPase_Rho"/>
</dbReference>
<dbReference type="GO" id="GO:0007264">
    <property type="term" value="P:small GTPase-mediated signal transduction"/>
    <property type="evidence" value="ECO:0007669"/>
    <property type="project" value="InterPro"/>
</dbReference>
<reference evidence="4" key="2">
    <citation type="submission" date="2021-09" db="EMBL/GenBank/DDBJ databases">
        <authorList>
            <person name="Jia N."/>
            <person name="Wang J."/>
            <person name="Shi W."/>
            <person name="Du L."/>
            <person name="Sun Y."/>
            <person name="Zhan W."/>
            <person name="Jiang J."/>
            <person name="Wang Q."/>
            <person name="Zhang B."/>
            <person name="Ji P."/>
            <person name="Sakyi L.B."/>
            <person name="Cui X."/>
            <person name="Yuan T."/>
            <person name="Jiang B."/>
            <person name="Yang W."/>
            <person name="Lam T.T.-Y."/>
            <person name="Chang Q."/>
            <person name="Ding S."/>
            <person name="Wang X."/>
            <person name="Zhu J."/>
            <person name="Ruan X."/>
            <person name="Zhao L."/>
            <person name="Wei J."/>
            <person name="Que T."/>
            <person name="Du C."/>
            <person name="Cheng J."/>
            <person name="Dai P."/>
            <person name="Han X."/>
            <person name="Huang E."/>
            <person name="Gao Y."/>
            <person name="Liu J."/>
            <person name="Shao H."/>
            <person name="Ye R."/>
            <person name="Li L."/>
            <person name="Wei W."/>
            <person name="Wang X."/>
            <person name="Wang C."/>
            <person name="Huo Q."/>
            <person name="Li W."/>
            <person name="Guo W."/>
            <person name="Chen H."/>
            <person name="Chen S."/>
            <person name="Zhou L."/>
            <person name="Zhou L."/>
            <person name="Ni X."/>
            <person name="Tian J."/>
            <person name="Zhou Y."/>
            <person name="Sheng Y."/>
            <person name="Liu T."/>
            <person name="Pan Y."/>
            <person name="Xia L."/>
            <person name="Li J."/>
            <person name="Zhao F."/>
            <person name="Cao W."/>
        </authorList>
    </citation>
    <scope>NUCLEOTIDE SEQUENCE</scope>
    <source>
        <strain evidence="4">Rsan-2018</strain>
        <tissue evidence="4">Larvae</tissue>
    </source>
</reference>
<feature type="compositionally biased region" description="Polar residues" evidence="3">
    <location>
        <begin position="152"/>
        <end position="162"/>
    </location>
</feature>
<evidence type="ECO:0000313" key="4">
    <source>
        <dbReference type="EMBL" id="KAH7983866.1"/>
    </source>
</evidence>
<organism evidence="4 5">
    <name type="scientific">Rhipicephalus sanguineus</name>
    <name type="common">Brown dog tick</name>
    <name type="synonym">Ixodes sanguineus</name>
    <dbReference type="NCBI Taxonomy" id="34632"/>
    <lineage>
        <taxon>Eukaryota</taxon>
        <taxon>Metazoa</taxon>
        <taxon>Ecdysozoa</taxon>
        <taxon>Arthropoda</taxon>
        <taxon>Chelicerata</taxon>
        <taxon>Arachnida</taxon>
        <taxon>Acari</taxon>
        <taxon>Parasitiformes</taxon>
        <taxon>Ixodida</taxon>
        <taxon>Ixodoidea</taxon>
        <taxon>Ixodidae</taxon>
        <taxon>Rhipicephalinae</taxon>
        <taxon>Rhipicephalus</taxon>
        <taxon>Rhipicephalus</taxon>
    </lineage>
</organism>
<comment type="caution">
    <text evidence="4">The sequence shown here is derived from an EMBL/GenBank/DDBJ whole genome shotgun (WGS) entry which is preliminary data.</text>
</comment>
<dbReference type="Gene3D" id="3.40.50.300">
    <property type="entry name" value="P-loop containing nucleotide triphosphate hydrolases"/>
    <property type="match status" value="1"/>
</dbReference>
<protein>
    <submittedName>
        <fullName evidence="4">Uncharacterized protein</fullName>
    </submittedName>
</protein>
<keyword evidence="2" id="KW-0342">GTP-binding</keyword>
<dbReference type="GO" id="GO:0003924">
    <property type="term" value="F:GTPase activity"/>
    <property type="evidence" value="ECO:0007669"/>
    <property type="project" value="InterPro"/>
</dbReference>
<dbReference type="OrthoDB" id="8830751at2759"/>
<dbReference type="VEuPathDB" id="VectorBase:RSAN_031790"/>
<dbReference type="Proteomes" id="UP000821837">
    <property type="component" value="Chromosome 1"/>
</dbReference>
<dbReference type="GO" id="GO:0005525">
    <property type="term" value="F:GTP binding"/>
    <property type="evidence" value="ECO:0007669"/>
    <property type="project" value="UniProtKB-KW"/>
</dbReference>
<dbReference type="InterPro" id="IPR027417">
    <property type="entry name" value="P-loop_NTPase"/>
</dbReference>
<evidence type="ECO:0000256" key="3">
    <source>
        <dbReference type="SAM" id="MobiDB-lite"/>
    </source>
</evidence>
<dbReference type="AlphaFoldDB" id="A0A9D4TAH1"/>
<dbReference type="SUPFAM" id="SSF52540">
    <property type="entry name" value="P-loop containing nucleoside triphosphate hydrolases"/>
    <property type="match status" value="1"/>
</dbReference>
<dbReference type="GO" id="GO:0003006">
    <property type="term" value="P:developmental process involved in reproduction"/>
    <property type="evidence" value="ECO:0007669"/>
    <property type="project" value="UniProtKB-ARBA"/>
</dbReference>
<sequence>MEATRFYSAGGPQMTAIRKKLVIVGVGEGSQRRHRNVFGDGELPDDSVPAVVENYVAIIDVWAEVVRWDTAGQEDYDRLRPLSHLKIGATLTRFSIDSPDFLHKSESWRTEVRHFCASVSVIFAKVMNPANHLLMLADPAMTKHKHGVPEEGSTTSVKTSAYGSPGVLRQDQGRCVRSVR</sequence>
<evidence type="ECO:0000256" key="1">
    <source>
        <dbReference type="ARBA" id="ARBA00022741"/>
    </source>
</evidence>
<evidence type="ECO:0000256" key="2">
    <source>
        <dbReference type="ARBA" id="ARBA00023134"/>
    </source>
</evidence>
<dbReference type="InterPro" id="IPR001806">
    <property type="entry name" value="Small_GTPase"/>
</dbReference>
<dbReference type="EMBL" id="JABSTV010001245">
    <property type="protein sequence ID" value="KAH7983866.1"/>
    <property type="molecule type" value="Genomic_DNA"/>
</dbReference>
<feature type="region of interest" description="Disordered" evidence="3">
    <location>
        <begin position="145"/>
        <end position="180"/>
    </location>
</feature>
<dbReference type="GO" id="GO:0035006">
    <property type="term" value="P:melanization defense response"/>
    <property type="evidence" value="ECO:0007669"/>
    <property type="project" value="UniProtKB-ARBA"/>
</dbReference>
<dbReference type="PANTHER" id="PTHR24072">
    <property type="entry name" value="RHO FAMILY GTPASE"/>
    <property type="match status" value="1"/>
</dbReference>